<evidence type="ECO:0000313" key="1">
    <source>
        <dbReference type="EMBL" id="CCH71448.1"/>
    </source>
</evidence>
<proteinExistence type="predicted"/>
<accession>N0E384</accession>
<dbReference type="HOGENOM" id="CLU_2669854_0_0_11"/>
<dbReference type="EMBL" id="CAIZ01000167">
    <property type="protein sequence ID" value="CCH71448.1"/>
    <property type="molecule type" value="Genomic_DNA"/>
</dbReference>
<evidence type="ECO:0000313" key="2">
    <source>
        <dbReference type="Proteomes" id="UP000013167"/>
    </source>
</evidence>
<organism evidence="1 2">
    <name type="scientific">Phycicoccus elongatus Lp2</name>
    <dbReference type="NCBI Taxonomy" id="1193181"/>
    <lineage>
        <taxon>Bacteria</taxon>
        <taxon>Bacillati</taxon>
        <taxon>Actinomycetota</taxon>
        <taxon>Actinomycetes</taxon>
        <taxon>Micrococcales</taxon>
        <taxon>Intrasporangiaceae</taxon>
        <taxon>Phycicoccus</taxon>
    </lineage>
</organism>
<dbReference type="Proteomes" id="UP000013167">
    <property type="component" value="Unassembled WGS sequence"/>
</dbReference>
<protein>
    <submittedName>
        <fullName evidence="1">Uncharacterized protein</fullName>
    </submittedName>
</protein>
<name>N0E384_9MICO</name>
<sequence>MAIAPAWDHSAPPLPRFALPGRSRALPTYAPGRHRDGRGSWFKSLMTALLPGRRHVARHTVGYVTDQHYAGRHRG</sequence>
<keyword evidence="2" id="KW-1185">Reference proteome</keyword>
<dbReference type="AlphaFoldDB" id="N0E384"/>
<dbReference type="RefSeq" id="WP_010851275.1">
    <property type="nucleotide sequence ID" value="NZ_HF570956.1"/>
</dbReference>
<comment type="caution">
    <text evidence="1">The sequence shown here is derived from an EMBL/GenBank/DDBJ whole genome shotgun (WGS) entry which is preliminary data.</text>
</comment>
<reference evidence="1 2" key="1">
    <citation type="journal article" date="2013" name="ISME J.">
        <title>A metabolic model for members of the genus Tetrasphaera involved in enhanced biological phosphorus removal.</title>
        <authorList>
            <person name="Kristiansen R."/>
            <person name="Nguyen H.T.T."/>
            <person name="Saunders A.M."/>
            <person name="Nielsen J.L."/>
            <person name="Wimmer R."/>
            <person name="Le V.Q."/>
            <person name="McIlroy S.J."/>
            <person name="Petrovski S."/>
            <person name="Seviour R.J."/>
            <person name="Calteau A."/>
            <person name="Nielsen K.L."/>
            <person name="Nielsen P.H."/>
        </authorList>
    </citation>
    <scope>NUCLEOTIDE SEQUENCE [LARGE SCALE GENOMIC DNA]</scope>
    <source>
        <strain evidence="1 2">Lp2</strain>
    </source>
</reference>
<gene>
    <name evidence="1" type="ORF">BN10_930022</name>
</gene>